<dbReference type="InterPro" id="IPR000626">
    <property type="entry name" value="Ubiquitin-like_dom"/>
</dbReference>
<evidence type="ECO:0000256" key="1">
    <source>
        <dbReference type="SAM" id="MobiDB-lite"/>
    </source>
</evidence>
<dbReference type="Pfam" id="PF16455">
    <property type="entry name" value="UBD"/>
    <property type="match status" value="1"/>
</dbReference>
<dbReference type="CDD" id="cd17039">
    <property type="entry name" value="Ubl_ubiquitin_like"/>
    <property type="match status" value="1"/>
</dbReference>
<sequence>MGSCCSSRRSHGVASSLSTSQNHDSSRAHIYNPSTAPQPHSTQSFLSATESIGTSRRASHSRPPPAAAASRRSGENGNKPAHDSNAAAAASSARGRSRGKKDSRPNRPLAGLDRKRRCKKAVLEGSVAASPGMPLTRARLETERRAFWETRVTGRAEMWGAVRLVVEMVQQGDVKGAQGVLDAAGGTCPTGQVWKGIYDELGSEYKVPEWVVVEPADIVVDDDEEGGDGEGESEDMAGVDEKGKGKMGDMVKIRVRLSDRGTDAVVKVDLDENVRNVIARVVQAAELPPGCRVRLAYMGKLLRENESLAGQGYRYSYSHSHSHSHSHSDGHVISAFVF</sequence>
<dbReference type="EMBL" id="JBBPHU010000012">
    <property type="protein sequence ID" value="KAK7511677.1"/>
    <property type="molecule type" value="Genomic_DNA"/>
</dbReference>
<dbReference type="Proteomes" id="UP001363622">
    <property type="component" value="Unassembled WGS sequence"/>
</dbReference>
<reference evidence="3 4" key="1">
    <citation type="submission" date="2024-04" db="EMBL/GenBank/DDBJ databases">
        <title>Phyllosticta paracitricarpa is synonymous to the EU quarantine fungus P. citricarpa based on phylogenomic analyses.</title>
        <authorList>
            <consortium name="Lawrence Berkeley National Laboratory"/>
            <person name="Van Ingen-Buijs V.A."/>
            <person name="Van Westerhoven A.C."/>
            <person name="Haridas S."/>
            <person name="Skiadas P."/>
            <person name="Martin F."/>
            <person name="Groenewald J.Z."/>
            <person name="Crous P.W."/>
            <person name="Seidl M.F."/>
        </authorList>
    </citation>
    <scope>NUCLEOTIDE SEQUENCE [LARGE SCALE GENOMIC DNA]</scope>
    <source>
        <strain evidence="3 4">CBS 123371</strain>
    </source>
</reference>
<evidence type="ECO:0000313" key="3">
    <source>
        <dbReference type="EMBL" id="KAK7511677.1"/>
    </source>
</evidence>
<dbReference type="InterPro" id="IPR032752">
    <property type="entry name" value="DC-UbP/UBTD2_N"/>
</dbReference>
<proteinExistence type="predicted"/>
<evidence type="ECO:0000313" key="4">
    <source>
        <dbReference type="Proteomes" id="UP001363622"/>
    </source>
</evidence>
<comment type="caution">
    <text evidence="3">The sequence shown here is derived from an EMBL/GenBank/DDBJ whole genome shotgun (WGS) entry which is preliminary data.</text>
</comment>
<gene>
    <name evidence="3" type="ORF">IWZ03DRAFT_66373</name>
</gene>
<dbReference type="Gene3D" id="1.20.225.20">
    <property type="entry name" value="Ub domain-containing protein, DC-UbP/UBTD2, N-terminal domain"/>
    <property type="match status" value="1"/>
</dbReference>
<keyword evidence="4" id="KW-1185">Reference proteome</keyword>
<feature type="compositionally biased region" description="Polar residues" evidence="1">
    <location>
        <begin position="1"/>
        <end position="23"/>
    </location>
</feature>
<dbReference type="InterPro" id="IPR029071">
    <property type="entry name" value="Ubiquitin-like_domsf"/>
</dbReference>
<dbReference type="InterPro" id="IPR039869">
    <property type="entry name" value="UBTD1/2"/>
</dbReference>
<dbReference type="PROSITE" id="PS50053">
    <property type="entry name" value="UBIQUITIN_2"/>
    <property type="match status" value="1"/>
</dbReference>
<feature type="region of interest" description="Disordered" evidence="1">
    <location>
        <begin position="1"/>
        <end position="116"/>
    </location>
</feature>
<protein>
    <recommendedName>
        <fullName evidence="2">Ubiquitin-like domain-containing protein</fullName>
    </recommendedName>
</protein>
<dbReference type="InterPro" id="IPR038169">
    <property type="entry name" value="DC-UbP/UBTD2_N_sf"/>
</dbReference>
<name>A0ABR1KBU5_9PEZI</name>
<accession>A0ABR1KBU5</accession>
<feature type="domain" description="Ubiquitin-like" evidence="2">
    <location>
        <begin position="251"/>
        <end position="313"/>
    </location>
</feature>
<feature type="compositionally biased region" description="Polar residues" evidence="1">
    <location>
        <begin position="32"/>
        <end position="54"/>
    </location>
</feature>
<dbReference type="SUPFAM" id="SSF54236">
    <property type="entry name" value="Ubiquitin-like"/>
    <property type="match status" value="1"/>
</dbReference>
<feature type="compositionally biased region" description="Acidic residues" evidence="1">
    <location>
        <begin position="223"/>
        <end position="238"/>
    </location>
</feature>
<organism evidence="3 4">
    <name type="scientific">Phyllosticta citriasiana</name>
    <dbReference type="NCBI Taxonomy" id="595635"/>
    <lineage>
        <taxon>Eukaryota</taxon>
        <taxon>Fungi</taxon>
        <taxon>Dikarya</taxon>
        <taxon>Ascomycota</taxon>
        <taxon>Pezizomycotina</taxon>
        <taxon>Dothideomycetes</taxon>
        <taxon>Dothideomycetes incertae sedis</taxon>
        <taxon>Botryosphaeriales</taxon>
        <taxon>Phyllostictaceae</taxon>
        <taxon>Phyllosticta</taxon>
    </lineage>
</organism>
<feature type="region of interest" description="Disordered" evidence="1">
    <location>
        <begin position="223"/>
        <end position="243"/>
    </location>
</feature>
<dbReference type="PANTHER" id="PTHR13609">
    <property type="entry name" value="UBIQUITIN DOMAIN CONTAINING 1 PROTEIN-RELATED"/>
    <property type="match status" value="1"/>
</dbReference>
<evidence type="ECO:0000259" key="2">
    <source>
        <dbReference type="PROSITE" id="PS50053"/>
    </source>
</evidence>